<dbReference type="NCBIfam" id="TIGR03718">
    <property type="entry name" value="R_switched_Alx"/>
    <property type="match status" value="1"/>
</dbReference>
<evidence type="ECO:0000256" key="3">
    <source>
        <dbReference type="ARBA" id="ARBA00022692"/>
    </source>
</evidence>
<name>A0A9D1N8X9_9FIRM</name>
<evidence type="ECO:0000313" key="7">
    <source>
        <dbReference type="EMBL" id="HIU96766.1"/>
    </source>
</evidence>
<organism evidence="7 8">
    <name type="scientific">Candidatus Allocopromorpha excrementipullorum</name>
    <dbReference type="NCBI Taxonomy" id="2840743"/>
    <lineage>
        <taxon>Bacteria</taxon>
        <taxon>Bacillati</taxon>
        <taxon>Bacillota</taxon>
        <taxon>Clostridia</taxon>
        <taxon>Eubacteriales</taxon>
        <taxon>Eubacteriaceae</taxon>
        <taxon>Eubacteriaceae incertae sedis</taxon>
        <taxon>Candidatus Allocopromorpha</taxon>
    </lineage>
</organism>
<protein>
    <submittedName>
        <fullName evidence="7">TerC/Alx family metal homeostasis membrane protein</fullName>
    </submittedName>
</protein>
<dbReference type="InterPro" id="IPR005496">
    <property type="entry name" value="Integral_membrane_TerC"/>
</dbReference>
<dbReference type="EMBL" id="DVOB01000186">
    <property type="protein sequence ID" value="HIU96766.1"/>
    <property type="molecule type" value="Genomic_DNA"/>
</dbReference>
<dbReference type="Pfam" id="PF03741">
    <property type="entry name" value="TerC"/>
    <property type="match status" value="1"/>
</dbReference>
<dbReference type="GO" id="GO:0016020">
    <property type="term" value="C:membrane"/>
    <property type="evidence" value="ECO:0007669"/>
    <property type="project" value="UniProtKB-SubCell"/>
</dbReference>
<comment type="similarity">
    <text evidence="2">Belongs to the TerC family.</text>
</comment>
<evidence type="ECO:0000256" key="1">
    <source>
        <dbReference type="ARBA" id="ARBA00004141"/>
    </source>
</evidence>
<feature type="transmembrane region" description="Helical" evidence="6">
    <location>
        <begin position="100"/>
        <end position="118"/>
    </location>
</feature>
<comment type="caution">
    <text evidence="7">The sequence shown here is derived from an EMBL/GenBank/DDBJ whole genome shotgun (WGS) entry which is preliminary data.</text>
</comment>
<reference evidence="7" key="1">
    <citation type="submission" date="2020-10" db="EMBL/GenBank/DDBJ databases">
        <authorList>
            <person name="Gilroy R."/>
        </authorList>
    </citation>
    <scope>NUCLEOTIDE SEQUENCE</scope>
    <source>
        <strain evidence="7">ChiSjej4B22-8349</strain>
    </source>
</reference>
<feature type="transmembrane region" description="Helical" evidence="6">
    <location>
        <begin position="40"/>
        <end position="60"/>
    </location>
</feature>
<evidence type="ECO:0000256" key="6">
    <source>
        <dbReference type="SAM" id="Phobius"/>
    </source>
</evidence>
<feature type="transmembrane region" description="Helical" evidence="6">
    <location>
        <begin position="7"/>
        <end position="28"/>
    </location>
</feature>
<sequence>MQEIKHSLKWVCFWIAMAFLCFIAIWFIKGSQSGLEFAAGYLIELSLSVDNLFVFMSIFLAFGIREEVQHRVLNWGIIGAIILRFIFIFFGLQLVMAFEWILYIFGAILIINGIKMIVGKDEETKPEDSRIIRAVSKVLPMTEGFRGKKFMVHENGRRLFTPLFAILCLVEGSDIIFAIDSVPAVFSVSTDLIIVYSSNIFAILGLRQMYFVLEHI</sequence>
<reference evidence="7" key="2">
    <citation type="journal article" date="2021" name="PeerJ">
        <title>Extensive microbial diversity within the chicken gut microbiome revealed by metagenomics and culture.</title>
        <authorList>
            <person name="Gilroy R."/>
            <person name="Ravi A."/>
            <person name="Getino M."/>
            <person name="Pursley I."/>
            <person name="Horton D.L."/>
            <person name="Alikhan N.F."/>
            <person name="Baker D."/>
            <person name="Gharbi K."/>
            <person name="Hall N."/>
            <person name="Watson M."/>
            <person name="Adriaenssens E.M."/>
            <person name="Foster-Nyarko E."/>
            <person name="Jarju S."/>
            <person name="Secka A."/>
            <person name="Antonio M."/>
            <person name="Oren A."/>
            <person name="Chaudhuri R.R."/>
            <person name="La Ragione R."/>
            <person name="Hildebrand F."/>
            <person name="Pallen M.J."/>
        </authorList>
    </citation>
    <scope>NUCLEOTIDE SEQUENCE</scope>
    <source>
        <strain evidence="7">ChiSjej4B22-8349</strain>
    </source>
</reference>
<dbReference type="AlphaFoldDB" id="A0A9D1N8X9"/>
<evidence type="ECO:0000256" key="4">
    <source>
        <dbReference type="ARBA" id="ARBA00022989"/>
    </source>
</evidence>
<keyword evidence="4 6" id="KW-1133">Transmembrane helix</keyword>
<keyword evidence="5 6" id="KW-0472">Membrane</keyword>
<accession>A0A9D1N8X9</accession>
<feature type="transmembrane region" description="Helical" evidence="6">
    <location>
        <begin position="72"/>
        <end position="94"/>
    </location>
</feature>
<keyword evidence="3 6" id="KW-0812">Transmembrane</keyword>
<dbReference type="InterPro" id="IPR022369">
    <property type="entry name" value="Integral_membrane_TerC_rswitch"/>
</dbReference>
<dbReference type="PANTHER" id="PTHR30238">
    <property type="entry name" value="MEMBRANE BOUND PREDICTED REDOX MODULATOR"/>
    <property type="match status" value="1"/>
</dbReference>
<dbReference type="Proteomes" id="UP000824130">
    <property type="component" value="Unassembled WGS sequence"/>
</dbReference>
<gene>
    <name evidence="7" type="ORF">IAD25_08720</name>
</gene>
<evidence type="ECO:0000313" key="8">
    <source>
        <dbReference type="Proteomes" id="UP000824130"/>
    </source>
</evidence>
<feature type="transmembrane region" description="Helical" evidence="6">
    <location>
        <begin position="185"/>
        <end position="206"/>
    </location>
</feature>
<feature type="transmembrane region" description="Helical" evidence="6">
    <location>
        <begin position="159"/>
        <end position="179"/>
    </location>
</feature>
<dbReference type="PANTHER" id="PTHR30238:SF0">
    <property type="entry name" value="THYLAKOID MEMBRANE PROTEIN TERC, CHLOROPLASTIC"/>
    <property type="match status" value="1"/>
</dbReference>
<proteinExistence type="inferred from homology"/>
<comment type="subcellular location">
    <subcellularLocation>
        <location evidence="1">Membrane</location>
        <topology evidence="1">Multi-pass membrane protein</topology>
    </subcellularLocation>
</comment>
<evidence type="ECO:0000256" key="2">
    <source>
        <dbReference type="ARBA" id="ARBA00007511"/>
    </source>
</evidence>
<feature type="non-terminal residue" evidence="7">
    <location>
        <position position="216"/>
    </location>
</feature>
<evidence type="ECO:0000256" key="5">
    <source>
        <dbReference type="ARBA" id="ARBA00023136"/>
    </source>
</evidence>